<keyword evidence="2" id="KW-1185">Reference proteome</keyword>
<evidence type="ECO:0000313" key="2">
    <source>
        <dbReference type="Proteomes" id="UP000078540"/>
    </source>
</evidence>
<gene>
    <name evidence="1" type="ORF">ALC53_12555</name>
</gene>
<protein>
    <submittedName>
        <fullName evidence="1">Uncharacterized protein</fullName>
    </submittedName>
</protein>
<organism evidence="1 2">
    <name type="scientific">Atta colombica</name>
    <dbReference type="NCBI Taxonomy" id="520822"/>
    <lineage>
        <taxon>Eukaryota</taxon>
        <taxon>Metazoa</taxon>
        <taxon>Ecdysozoa</taxon>
        <taxon>Arthropoda</taxon>
        <taxon>Hexapoda</taxon>
        <taxon>Insecta</taxon>
        <taxon>Pterygota</taxon>
        <taxon>Neoptera</taxon>
        <taxon>Endopterygota</taxon>
        <taxon>Hymenoptera</taxon>
        <taxon>Apocrita</taxon>
        <taxon>Aculeata</taxon>
        <taxon>Formicoidea</taxon>
        <taxon>Formicidae</taxon>
        <taxon>Myrmicinae</taxon>
        <taxon>Atta</taxon>
    </lineage>
</organism>
<accession>A0A195AYH9</accession>
<proteinExistence type="predicted"/>
<reference evidence="1 2" key="1">
    <citation type="submission" date="2015-09" db="EMBL/GenBank/DDBJ databases">
        <title>Atta colombica WGS genome.</title>
        <authorList>
            <person name="Nygaard S."/>
            <person name="Hu H."/>
            <person name="Boomsma J."/>
            <person name="Zhang G."/>
        </authorList>
    </citation>
    <scope>NUCLEOTIDE SEQUENCE [LARGE SCALE GENOMIC DNA]</scope>
    <source>
        <strain evidence="1">Treedump-2</strain>
        <tissue evidence="1">Whole body</tissue>
    </source>
</reference>
<evidence type="ECO:0000313" key="1">
    <source>
        <dbReference type="EMBL" id="KYM77019.1"/>
    </source>
</evidence>
<dbReference type="EMBL" id="KQ976711">
    <property type="protein sequence ID" value="KYM77019.1"/>
    <property type="molecule type" value="Genomic_DNA"/>
</dbReference>
<dbReference type="AlphaFoldDB" id="A0A195AYH9"/>
<sequence length="51" mass="5703">MHESLSSYGVSKNTVCRCGSRARGSNCNKVTSRLLNMQTLLARSRVWEEDA</sequence>
<name>A0A195AYH9_9HYME</name>
<dbReference type="Proteomes" id="UP000078540">
    <property type="component" value="Unassembled WGS sequence"/>
</dbReference>